<dbReference type="EMBL" id="QZAT01000091">
    <property type="protein sequence ID" value="THX25825.1"/>
    <property type="molecule type" value="Genomic_DNA"/>
</dbReference>
<evidence type="ECO:0000313" key="2">
    <source>
        <dbReference type="EMBL" id="THX25825.1"/>
    </source>
</evidence>
<reference evidence="2 3" key="1">
    <citation type="submission" date="2018-10" db="EMBL/GenBank/DDBJ databases">
        <title>Fifty Aureobasidium pullulans genomes reveal a recombining polyextremotolerant generalist.</title>
        <authorList>
            <person name="Gostincar C."/>
            <person name="Turk M."/>
            <person name="Zajc J."/>
            <person name="Gunde-Cimerman N."/>
        </authorList>
    </citation>
    <scope>NUCLEOTIDE SEQUENCE [LARGE SCALE GENOMIC DNA]</scope>
    <source>
        <strain evidence="2 3">EXF-10081</strain>
    </source>
</reference>
<dbReference type="InterPro" id="IPR011333">
    <property type="entry name" value="SKP1/BTB/POZ_sf"/>
</dbReference>
<dbReference type="PROSITE" id="PS50097">
    <property type="entry name" value="BTB"/>
    <property type="match status" value="1"/>
</dbReference>
<dbReference type="AlphaFoldDB" id="A0AB74JNY4"/>
<proteinExistence type="predicted"/>
<comment type="caution">
    <text evidence="2">The sequence shown here is derived from an EMBL/GenBank/DDBJ whole genome shotgun (WGS) entry which is preliminary data.</text>
</comment>
<evidence type="ECO:0000259" key="1">
    <source>
        <dbReference type="PROSITE" id="PS50097"/>
    </source>
</evidence>
<dbReference type="SUPFAM" id="SSF54695">
    <property type="entry name" value="POZ domain"/>
    <property type="match status" value="1"/>
</dbReference>
<dbReference type="SMART" id="SM00225">
    <property type="entry name" value="BTB"/>
    <property type="match status" value="1"/>
</dbReference>
<dbReference type="InterPro" id="IPR000210">
    <property type="entry name" value="BTB/POZ_dom"/>
</dbReference>
<dbReference type="Pfam" id="PF00651">
    <property type="entry name" value="BTB"/>
    <property type="match status" value="1"/>
</dbReference>
<evidence type="ECO:0000313" key="3">
    <source>
        <dbReference type="Proteomes" id="UP000310374"/>
    </source>
</evidence>
<feature type="domain" description="BTB" evidence="1">
    <location>
        <begin position="29"/>
        <end position="97"/>
    </location>
</feature>
<accession>A0AB74JNY4</accession>
<dbReference type="Proteomes" id="UP000310374">
    <property type="component" value="Unassembled WGS sequence"/>
</dbReference>
<sequence length="232" mass="26388">MADPLGKEYFLLQKPEPEPLNVFNDSQDSDIIIQFGDNKVYAHRVILRMWSPYIDRALRSNFAVAKSPVFHLGGDDNVGAVYALLRHMYNMPYNKHPANRSAFGNDIKHHIEVFKVADKYDCPSLRHIAQMAFRYEVNWLVRTEFIPGIQYLTGYIAQICGPNAPYLADPSLRNHLIEVCIENFGKLAENTVFQGQLEEGRLFDADASTKILANVGSRVQDGGMSSKRRRIL</sequence>
<name>A0AB74JNY4_AURPU</name>
<dbReference type="Gene3D" id="3.30.710.10">
    <property type="entry name" value="Potassium Channel Kv1.1, Chain A"/>
    <property type="match status" value="1"/>
</dbReference>
<protein>
    <recommendedName>
        <fullName evidence="1">BTB domain-containing protein</fullName>
    </recommendedName>
</protein>
<gene>
    <name evidence="2" type="ORF">D6D12_06655</name>
</gene>
<organism evidence="2 3">
    <name type="scientific">Aureobasidium pullulans</name>
    <name type="common">Black yeast</name>
    <name type="synonym">Pullularia pullulans</name>
    <dbReference type="NCBI Taxonomy" id="5580"/>
    <lineage>
        <taxon>Eukaryota</taxon>
        <taxon>Fungi</taxon>
        <taxon>Dikarya</taxon>
        <taxon>Ascomycota</taxon>
        <taxon>Pezizomycotina</taxon>
        <taxon>Dothideomycetes</taxon>
        <taxon>Dothideomycetidae</taxon>
        <taxon>Dothideales</taxon>
        <taxon>Saccotheciaceae</taxon>
        <taxon>Aureobasidium</taxon>
    </lineage>
</organism>
<dbReference type="CDD" id="cd18186">
    <property type="entry name" value="BTB_POZ_ZBTB_KLHL-like"/>
    <property type="match status" value="1"/>
</dbReference>